<protein>
    <recommendedName>
        <fullName evidence="5">Retrotransposon Copia-like N-terminal domain-containing protein</fullName>
    </recommendedName>
</protein>
<feature type="domain" description="Retrotransposon Copia-like N-terminal" evidence="1">
    <location>
        <begin position="12"/>
        <end position="58"/>
    </location>
</feature>
<dbReference type="InterPro" id="IPR029472">
    <property type="entry name" value="Copia-like_N"/>
</dbReference>
<organism evidence="3 4">
    <name type="scientific">Saponaria officinalis</name>
    <name type="common">Common soapwort</name>
    <name type="synonym">Lychnis saponaria</name>
    <dbReference type="NCBI Taxonomy" id="3572"/>
    <lineage>
        <taxon>Eukaryota</taxon>
        <taxon>Viridiplantae</taxon>
        <taxon>Streptophyta</taxon>
        <taxon>Embryophyta</taxon>
        <taxon>Tracheophyta</taxon>
        <taxon>Spermatophyta</taxon>
        <taxon>Magnoliopsida</taxon>
        <taxon>eudicotyledons</taxon>
        <taxon>Gunneridae</taxon>
        <taxon>Pentapetalae</taxon>
        <taxon>Caryophyllales</taxon>
        <taxon>Caryophyllaceae</taxon>
        <taxon>Caryophylleae</taxon>
        <taxon>Saponaria</taxon>
    </lineage>
</organism>
<keyword evidence="4" id="KW-1185">Reference proteome</keyword>
<dbReference type="InterPro" id="IPR054722">
    <property type="entry name" value="PolX-like_BBD"/>
</dbReference>
<evidence type="ECO:0000259" key="2">
    <source>
        <dbReference type="Pfam" id="PF22936"/>
    </source>
</evidence>
<accession>A0AAW1MAK3</accession>
<dbReference type="Pfam" id="PF22936">
    <property type="entry name" value="Pol_BBD"/>
    <property type="match status" value="1"/>
</dbReference>
<dbReference type="PANTHER" id="PTHR37610">
    <property type="entry name" value="CCHC-TYPE DOMAIN-CONTAINING PROTEIN"/>
    <property type="match status" value="1"/>
</dbReference>
<name>A0AAW1MAK3_SAPOF</name>
<dbReference type="Proteomes" id="UP001443914">
    <property type="component" value="Unassembled WGS sequence"/>
</dbReference>
<evidence type="ECO:0000259" key="1">
    <source>
        <dbReference type="Pfam" id="PF14244"/>
    </source>
</evidence>
<evidence type="ECO:0000313" key="3">
    <source>
        <dbReference type="EMBL" id="KAK9743216.1"/>
    </source>
</evidence>
<evidence type="ECO:0000313" key="4">
    <source>
        <dbReference type="Proteomes" id="UP001443914"/>
    </source>
</evidence>
<proteinExistence type="predicted"/>
<comment type="caution">
    <text evidence="3">The sequence shown here is derived from an EMBL/GenBank/DDBJ whole genome shotgun (WGS) entry which is preliminary data.</text>
</comment>
<dbReference type="EMBL" id="JBDFQZ010000003">
    <property type="protein sequence ID" value="KAK9743216.1"/>
    <property type="molecule type" value="Genomic_DNA"/>
</dbReference>
<sequence>MTTTDDPLHINPSDLTATKLVSHTFDGNGFGAWKRGMLIALSAKNKLGFVDGTITKPASTASTLKAWQRNNDMVFSWMLNALSDDIANSILYSASAKEAWDELEERFGQSNGAQLYGIHKKLADFTQGNDSISTYFTKIKVIWDEIDSMGLNPNCSCTCSCGASEKRVKFQKDQRIVQLLMGLNDSYSVIRGTILLQNPLPPLSTVYNNLVQEERQREIHNETPFPTDSASFSVKNYKPPRPVTPGTYVNNQSFRDKGHTSEVKKPLVCNYCKKMGHTIDRCYKLQYNKNRRQVNVAHSNFRDELLGGFDGQQGPNSIPSSVDIDPTVYHQLMQVLRGAGQPTVTDASSVPSSSNFAGTTAHLPVFVTCNGSWILDTGASDHMCFNRDLFSDITTVSRPYAISLPNGQFITIDSVGTVPISSEISLQNVLFVPSFKYNLFSISKLAKQFNSIISFTPIFCFMQGSSTKTPLILGQSVRGLYLLQPANNCPSTSPSQSSAFSALAS</sequence>
<evidence type="ECO:0008006" key="5">
    <source>
        <dbReference type="Google" id="ProtNLM"/>
    </source>
</evidence>
<dbReference type="PANTHER" id="PTHR37610:SF6">
    <property type="entry name" value="GAG-POLYPEPTIDE OF LTR COPIA-TYPE-RELATED"/>
    <property type="match status" value="1"/>
</dbReference>
<feature type="domain" description="Retrovirus-related Pol polyprotein from transposon TNT 1-94-like beta-barrel" evidence="2">
    <location>
        <begin position="373"/>
        <end position="447"/>
    </location>
</feature>
<dbReference type="AlphaFoldDB" id="A0AAW1MAK3"/>
<gene>
    <name evidence="3" type="ORF">RND81_03G225200</name>
</gene>
<reference evidence="3" key="1">
    <citation type="submission" date="2024-03" db="EMBL/GenBank/DDBJ databases">
        <title>WGS assembly of Saponaria officinalis var. Norfolk2.</title>
        <authorList>
            <person name="Jenkins J."/>
            <person name="Shu S."/>
            <person name="Grimwood J."/>
            <person name="Barry K."/>
            <person name="Goodstein D."/>
            <person name="Schmutz J."/>
            <person name="Leebens-Mack J."/>
            <person name="Osbourn A."/>
        </authorList>
    </citation>
    <scope>NUCLEOTIDE SEQUENCE [LARGE SCALE GENOMIC DNA]</scope>
    <source>
        <strain evidence="3">JIC</strain>
    </source>
</reference>
<dbReference type="Pfam" id="PF14244">
    <property type="entry name" value="Retrotran_gag_3"/>
    <property type="match status" value="1"/>
</dbReference>